<accession>A0A521BEF1</accession>
<name>A0A521BEF1_9SPHI</name>
<keyword evidence="4" id="KW-1185">Reference proteome</keyword>
<dbReference type="PANTHER" id="PTHR33371:SF4">
    <property type="entry name" value="INTERMEMBRANE PHOSPHOLIPID TRANSPORT SYSTEM BINDING PROTEIN MLAD"/>
    <property type="match status" value="1"/>
</dbReference>
<gene>
    <name evidence="3" type="ORF">SAMN06265350_102138</name>
</gene>
<dbReference type="RefSeq" id="WP_142601608.1">
    <property type="nucleotide sequence ID" value="NZ_FXSZ01000002.1"/>
</dbReference>
<proteinExistence type="predicted"/>
<evidence type="ECO:0000256" key="1">
    <source>
        <dbReference type="SAM" id="Phobius"/>
    </source>
</evidence>
<dbReference type="PANTHER" id="PTHR33371">
    <property type="entry name" value="INTERMEMBRANE PHOSPHOLIPID TRANSPORT SYSTEM BINDING PROTEIN MLAD-RELATED"/>
    <property type="match status" value="1"/>
</dbReference>
<protein>
    <submittedName>
        <fullName evidence="3">Phospholipid/cholesterol/gamma-HCH transport system substrate-binding protein</fullName>
    </submittedName>
</protein>
<dbReference type="AlphaFoldDB" id="A0A521BEF1"/>
<sequence>MKVVQNKRAVIVGFFISLGILILIAAVYTLGGQKKAFVKSFTINALFDDVNGLQIGNNVWFSGVKIGTIKYMGFVTNSKVLITMKLEQDAQAYIHKDAKAKISSDGLIGNKIVVIYGGSPTAPQVETDDYLLVEKAISTDDMLATLQSNNQNLLDILNNLKIITKKINDGNGTIGTLLNDTLLAVNIRTTLSNFKMASVKSEKVITDLTNFTSRLNQKGTLANDLVSDTIIFNNLKNIAIQLRLAANTANKFTDNIKRASDKLNTNKSPIGLFFNDDSIAISLRNTIKNMESSSKKLDEDLEALQHNFLFKGYFKKKE</sequence>
<keyword evidence="1" id="KW-0472">Membrane</keyword>
<feature type="transmembrane region" description="Helical" evidence="1">
    <location>
        <begin position="9"/>
        <end position="31"/>
    </location>
</feature>
<dbReference type="Pfam" id="PF02470">
    <property type="entry name" value="MlaD"/>
    <property type="match status" value="1"/>
</dbReference>
<keyword evidence="1" id="KW-0812">Transmembrane</keyword>
<reference evidence="3 4" key="1">
    <citation type="submission" date="2017-05" db="EMBL/GenBank/DDBJ databases">
        <authorList>
            <person name="Varghese N."/>
            <person name="Submissions S."/>
        </authorList>
    </citation>
    <scope>NUCLEOTIDE SEQUENCE [LARGE SCALE GENOMIC DNA]</scope>
    <source>
        <strain evidence="3 4">DSM 21342</strain>
    </source>
</reference>
<dbReference type="InterPro" id="IPR003399">
    <property type="entry name" value="Mce/MlaD"/>
</dbReference>
<keyword evidence="1" id="KW-1133">Transmembrane helix</keyword>
<evidence type="ECO:0000313" key="4">
    <source>
        <dbReference type="Proteomes" id="UP000315971"/>
    </source>
</evidence>
<organism evidence="3 4">
    <name type="scientific">Solitalea koreensis</name>
    <dbReference type="NCBI Taxonomy" id="543615"/>
    <lineage>
        <taxon>Bacteria</taxon>
        <taxon>Pseudomonadati</taxon>
        <taxon>Bacteroidota</taxon>
        <taxon>Sphingobacteriia</taxon>
        <taxon>Sphingobacteriales</taxon>
        <taxon>Sphingobacteriaceae</taxon>
        <taxon>Solitalea</taxon>
    </lineage>
</organism>
<evidence type="ECO:0000259" key="2">
    <source>
        <dbReference type="Pfam" id="PF02470"/>
    </source>
</evidence>
<dbReference type="InterPro" id="IPR052336">
    <property type="entry name" value="MlaD_Phospholipid_Transporter"/>
</dbReference>
<evidence type="ECO:0000313" key="3">
    <source>
        <dbReference type="EMBL" id="SMO45439.1"/>
    </source>
</evidence>
<dbReference type="EMBL" id="FXSZ01000002">
    <property type="protein sequence ID" value="SMO45439.1"/>
    <property type="molecule type" value="Genomic_DNA"/>
</dbReference>
<feature type="domain" description="Mce/MlaD" evidence="2">
    <location>
        <begin position="42"/>
        <end position="115"/>
    </location>
</feature>
<dbReference type="OrthoDB" id="9771725at2"/>
<dbReference type="Proteomes" id="UP000315971">
    <property type="component" value="Unassembled WGS sequence"/>
</dbReference>